<feature type="non-terminal residue" evidence="1">
    <location>
        <position position="1"/>
    </location>
</feature>
<dbReference type="AlphaFoldDB" id="A0A699L6J8"/>
<comment type="caution">
    <text evidence="1">The sequence shown here is derived from an EMBL/GenBank/DDBJ whole genome shotgun (WGS) entry which is preliminary data.</text>
</comment>
<dbReference type="EMBL" id="BKCJ010572541">
    <property type="protein sequence ID" value="GFB19423.1"/>
    <property type="molecule type" value="Genomic_DNA"/>
</dbReference>
<accession>A0A699L6J8</accession>
<sequence>NNFMVLQLCEETMDKWKERRMDYGDWFDGIYAEKNGAYLVHERIAHNEAEKKGM</sequence>
<reference evidence="1" key="1">
    <citation type="journal article" date="2019" name="Sci. Rep.">
        <title>Draft genome of Tanacetum cinerariifolium, the natural source of mosquito coil.</title>
        <authorList>
            <person name="Yamashiro T."/>
            <person name="Shiraishi A."/>
            <person name="Satake H."/>
            <person name="Nakayama K."/>
        </authorList>
    </citation>
    <scope>NUCLEOTIDE SEQUENCE</scope>
</reference>
<evidence type="ECO:0000313" key="1">
    <source>
        <dbReference type="EMBL" id="GFB19423.1"/>
    </source>
</evidence>
<name>A0A699L6J8_TANCI</name>
<organism evidence="1">
    <name type="scientific">Tanacetum cinerariifolium</name>
    <name type="common">Dalmatian daisy</name>
    <name type="synonym">Chrysanthemum cinerariifolium</name>
    <dbReference type="NCBI Taxonomy" id="118510"/>
    <lineage>
        <taxon>Eukaryota</taxon>
        <taxon>Viridiplantae</taxon>
        <taxon>Streptophyta</taxon>
        <taxon>Embryophyta</taxon>
        <taxon>Tracheophyta</taxon>
        <taxon>Spermatophyta</taxon>
        <taxon>Magnoliopsida</taxon>
        <taxon>eudicotyledons</taxon>
        <taxon>Gunneridae</taxon>
        <taxon>Pentapetalae</taxon>
        <taxon>asterids</taxon>
        <taxon>campanulids</taxon>
        <taxon>Asterales</taxon>
        <taxon>Asteraceae</taxon>
        <taxon>Asteroideae</taxon>
        <taxon>Anthemideae</taxon>
        <taxon>Anthemidinae</taxon>
        <taxon>Tanacetum</taxon>
    </lineage>
</organism>
<protein>
    <submittedName>
        <fullName evidence="1">Uncharacterized protein</fullName>
    </submittedName>
</protein>
<gene>
    <name evidence="1" type="ORF">Tci_691394</name>
</gene>
<proteinExistence type="predicted"/>